<accession>A0ABS3RH18</accession>
<dbReference type="RefSeq" id="WP_208274736.1">
    <property type="nucleotide sequence ID" value="NZ_BAAAGM010000140.1"/>
</dbReference>
<evidence type="ECO:0000313" key="3">
    <source>
        <dbReference type="Proteomes" id="UP000666915"/>
    </source>
</evidence>
<comment type="caution">
    <text evidence="2">The sequence shown here is derived from an EMBL/GenBank/DDBJ whole genome shotgun (WGS) entry which is preliminary data.</text>
</comment>
<dbReference type="InterPro" id="IPR027805">
    <property type="entry name" value="Transposase_HTH_dom"/>
</dbReference>
<dbReference type="Proteomes" id="UP000666915">
    <property type="component" value="Unassembled WGS sequence"/>
</dbReference>
<dbReference type="EMBL" id="JAGEOK010000081">
    <property type="protein sequence ID" value="MBO2445400.1"/>
    <property type="molecule type" value="Genomic_DNA"/>
</dbReference>
<organism evidence="2 3">
    <name type="scientific">Actinomadura nitritigenes</name>
    <dbReference type="NCBI Taxonomy" id="134602"/>
    <lineage>
        <taxon>Bacteria</taxon>
        <taxon>Bacillati</taxon>
        <taxon>Actinomycetota</taxon>
        <taxon>Actinomycetes</taxon>
        <taxon>Streptosporangiales</taxon>
        <taxon>Thermomonosporaceae</taxon>
        <taxon>Actinomadura</taxon>
    </lineage>
</organism>
<keyword evidence="3" id="KW-1185">Reference proteome</keyword>
<gene>
    <name evidence="2" type="ORF">J4557_48720</name>
</gene>
<name>A0ABS3RH18_9ACTN</name>
<sequence>MVVVAAGPAAATLIHLRHGVAHDVQGCWFGVSRSTITRGSTQALRSGLVELLAAGPPVQILAAAGNQDLGAETAGQVVTPPHRKFRDAPAWNEELHADRRHAHSVQRIRVDHGIAHPQNRRTTMHEDVRGSNGRC</sequence>
<dbReference type="Pfam" id="PF13613">
    <property type="entry name" value="HTH_Tnp_4"/>
    <property type="match status" value="1"/>
</dbReference>
<protein>
    <submittedName>
        <fullName evidence="2">Transposase family protein</fullName>
    </submittedName>
</protein>
<feature type="domain" description="Transposase Helix-turn-helix" evidence="1">
    <location>
        <begin position="11"/>
        <end position="40"/>
    </location>
</feature>
<evidence type="ECO:0000259" key="1">
    <source>
        <dbReference type="Pfam" id="PF13613"/>
    </source>
</evidence>
<reference evidence="2 3" key="1">
    <citation type="submission" date="2021-03" db="EMBL/GenBank/DDBJ databases">
        <authorList>
            <person name="Kanchanasin P."/>
            <person name="Saeng-In P."/>
            <person name="Phongsopitanun W."/>
            <person name="Yuki M."/>
            <person name="Kudo T."/>
            <person name="Ohkuma M."/>
            <person name="Tanasupawat S."/>
        </authorList>
    </citation>
    <scope>NUCLEOTIDE SEQUENCE [LARGE SCALE GENOMIC DNA]</scope>
    <source>
        <strain evidence="2 3">L46</strain>
    </source>
</reference>
<proteinExistence type="predicted"/>
<evidence type="ECO:0000313" key="2">
    <source>
        <dbReference type="EMBL" id="MBO2445400.1"/>
    </source>
</evidence>